<accession>A0A9W6LFI9</accession>
<feature type="transmembrane region" description="Helical" evidence="2">
    <location>
        <begin position="146"/>
        <end position="161"/>
    </location>
</feature>
<dbReference type="Pfam" id="PF04235">
    <property type="entry name" value="DUF418"/>
    <property type="match status" value="1"/>
</dbReference>
<feature type="compositionally biased region" description="Basic and acidic residues" evidence="1">
    <location>
        <begin position="1"/>
        <end position="16"/>
    </location>
</feature>
<proteinExistence type="predicted"/>
<sequence>MPGKDSFRSAAREPEYMHTSTATADAVETAPTAKRLPLLDVLRGVAILGTLGTNIWIFASAGGEAGPLIGSAGATTDDSFIGGLFELLTNGKFLSMLTVLFGVGLAIQFRSSEKRGRRWPGRYHWRALFLFAEGTIHFVLVFAWDVLMGYAVTAIVVAWMLKRSQRAQNAVMWTALGLHLAFIGLITASLSAGTGTGVDQRDLAKVEALYATGSWWEQVQFRLDNALAFRIEPIVTFPLLVFLFMLGVKLFRAGAFGADAAGGRIRRRLLVWGLGIGLPLNLALMAGPEQLFFMERYVAAPVVMLGYIGMVGLIVEKMRRGIVMGAFESLGRTALSGYILQNLLASVICYGWGLGLAARFDSNPWFVLVLWASISAILLIGSRLWLRRFSTGPAEMLQKAVLR</sequence>
<dbReference type="Proteomes" id="UP001144313">
    <property type="component" value="Unassembled WGS sequence"/>
</dbReference>
<evidence type="ECO:0000256" key="1">
    <source>
        <dbReference type="SAM" id="MobiDB-lite"/>
    </source>
</evidence>
<feature type="domain" description="DUF418" evidence="3">
    <location>
        <begin position="250"/>
        <end position="400"/>
    </location>
</feature>
<evidence type="ECO:0000313" key="5">
    <source>
        <dbReference type="Proteomes" id="UP001144313"/>
    </source>
</evidence>
<gene>
    <name evidence="4" type="ORF">GALLR39Z86_09950</name>
</gene>
<keyword evidence="2" id="KW-0472">Membrane</keyword>
<name>A0A9W6LFI9_9ACTN</name>
<feature type="transmembrane region" description="Helical" evidence="2">
    <location>
        <begin position="298"/>
        <end position="315"/>
    </location>
</feature>
<dbReference type="InterPro" id="IPR052529">
    <property type="entry name" value="Bact_Transport_Assoc"/>
</dbReference>
<feature type="transmembrane region" description="Helical" evidence="2">
    <location>
        <begin position="269"/>
        <end position="286"/>
    </location>
</feature>
<feature type="transmembrane region" description="Helical" evidence="2">
    <location>
        <begin position="335"/>
        <end position="353"/>
    </location>
</feature>
<dbReference type="PANTHER" id="PTHR30590">
    <property type="entry name" value="INNER MEMBRANE PROTEIN"/>
    <property type="match status" value="1"/>
</dbReference>
<feature type="transmembrane region" description="Helical" evidence="2">
    <location>
        <begin position="173"/>
        <end position="193"/>
    </location>
</feature>
<feature type="transmembrane region" description="Helical" evidence="2">
    <location>
        <begin position="365"/>
        <end position="386"/>
    </location>
</feature>
<dbReference type="PANTHER" id="PTHR30590:SF2">
    <property type="entry name" value="INNER MEMBRANE PROTEIN"/>
    <property type="match status" value="1"/>
</dbReference>
<organism evidence="4 5">
    <name type="scientific">Glycomyces algeriensis</name>
    <dbReference type="NCBI Taxonomy" id="256037"/>
    <lineage>
        <taxon>Bacteria</taxon>
        <taxon>Bacillati</taxon>
        <taxon>Actinomycetota</taxon>
        <taxon>Actinomycetes</taxon>
        <taxon>Glycomycetales</taxon>
        <taxon>Glycomycetaceae</taxon>
        <taxon>Glycomyces</taxon>
    </lineage>
</organism>
<evidence type="ECO:0000313" key="4">
    <source>
        <dbReference type="EMBL" id="GLI41145.1"/>
    </source>
</evidence>
<keyword evidence="5" id="KW-1185">Reference proteome</keyword>
<dbReference type="InterPro" id="IPR007349">
    <property type="entry name" value="DUF418"/>
</dbReference>
<protein>
    <recommendedName>
        <fullName evidence="3">DUF418 domain-containing protein</fullName>
    </recommendedName>
</protein>
<feature type="region of interest" description="Disordered" evidence="1">
    <location>
        <begin position="1"/>
        <end position="21"/>
    </location>
</feature>
<keyword evidence="2" id="KW-1133">Transmembrane helix</keyword>
<reference evidence="4" key="1">
    <citation type="submission" date="2022-12" db="EMBL/GenBank/DDBJ databases">
        <title>Reference genome sequencing for broad-spectrum identification of bacterial and archaeal isolates by mass spectrometry.</title>
        <authorList>
            <person name="Sekiguchi Y."/>
            <person name="Tourlousse D.M."/>
        </authorList>
    </citation>
    <scope>NUCLEOTIDE SEQUENCE</scope>
    <source>
        <strain evidence="4">LLR39Z86</strain>
    </source>
</reference>
<evidence type="ECO:0000259" key="3">
    <source>
        <dbReference type="Pfam" id="PF04235"/>
    </source>
</evidence>
<comment type="caution">
    <text evidence="4">The sequence shown here is derived from an EMBL/GenBank/DDBJ whole genome shotgun (WGS) entry which is preliminary data.</text>
</comment>
<keyword evidence="2" id="KW-0812">Transmembrane</keyword>
<dbReference type="EMBL" id="BSDT01000001">
    <property type="protein sequence ID" value="GLI41145.1"/>
    <property type="molecule type" value="Genomic_DNA"/>
</dbReference>
<feature type="transmembrane region" description="Helical" evidence="2">
    <location>
        <begin position="227"/>
        <end position="248"/>
    </location>
</feature>
<dbReference type="AlphaFoldDB" id="A0A9W6LFI9"/>
<evidence type="ECO:0000256" key="2">
    <source>
        <dbReference type="SAM" id="Phobius"/>
    </source>
</evidence>